<protein>
    <recommendedName>
        <fullName evidence="3">alcohol dehydrogenase</fullName>
        <ecNumber evidence="3">1.1.1.1</ecNumber>
    </recommendedName>
</protein>
<sequence length="349" mass="39054">MKAQVLEEFCEIKIEDEPRRRPDLPLKENPLRMKELPDPVPGPKEILVKVLACGVCHTELDEIEGRLRPELPVILGHEIVGRVEALGPRAARFKEGDRVGIAWIYSSCGKCKFCLRGEENLCSHFKATGCDANGGYAQYTIVPEEFAYPIPERFSDSQAAPLLCAGVIGYRALKLTRVKPGQTLGLYGFGASAHIAIQVAKYWNCKVFVFTRRHQKEHRDLARKLGADWTGATGDTPPQKLDCAIDFTPVGEPVREALRNLERGGRLVINAIRKIEPIPELDYAKHIWHEKEIKSVANVTRKDAEEFLPLAAEIPILPEVQEFKLEEANRALRLLKQGKIQGAGVLRIT</sequence>
<dbReference type="SUPFAM" id="SSF51735">
    <property type="entry name" value="NAD(P)-binding Rossmann-fold domains"/>
    <property type="match status" value="1"/>
</dbReference>
<dbReference type="Proteomes" id="UP000279422">
    <property type="component" value="Unassembled WGS sequence"/>
</dbReference>
<keyword evidence="4 7" id="KW-0479">Metal-binding</keyword>
<evidence type="ECO:0000313" key="9">
    <source>
        <dbReference type="EMBL" id="RLE08254.1"/>
    </source>
</evidence>
<dbReference type="InterPro" id="IPR011032">
    <property type="entry name" value="GroES-like_sf"/>
</dbReference>
<dbReference type="GO" id="GO:0005737">
    <property type="term" value="C:cytoplasm"/>
    <property type="evidence" value="ECO:0007669"/>
    <property type="project" value="TreeGrafter"/>
</dbReference>
<dbReference type="GO" id="GO:0004022">
    <property type="term" value="F:alcohol dehydrogenase (NAD+) activity"/>
    <property type="evidence" value="ECO:0007669"/>
    <property type="project" value="UniProtKB-EC"/>
</dbReference>
<evidence type="ECO:0000256" key="7">
    <source>
        <dbReference type="RuleBase" id="RU361277"/>
    </source>
</evidence>
<dbReference type="Gene3D" id="3.90.180.10">
    <property type="entry name" value="Medium-chain alcohol dehydrogenases, catalytic domain"/>
    <property type="match status" value="1"/>
</dbReference>
<evidence type="ECO:0000256" key="2">
    <source>
        <dbReference type="ARBA" id="ARBA00008072"/>
    </source>
</evidence>
<dbReference type="Gene3D" id="3.40.50.720">
    <property type="entry name" value="NAD(P)-binding Rossmann-like Domain"/>
    <property type="match status" value="1"/>
</dbReference>
<reference evidence="9 10" key="1">
    <citation type="submission" date="2018-06" db="EMBL/GenBank/DDBJ databases">
        <title>Extensive metabolic versatility and redundancy in microbially diverse, dynamic hydrothermal sediments.</title>
        <authorList>
            <person name="Dombrowski N."/>
            <person name="Teske A."/>
            <person name="Baker B.J."/>
        </authorList>
    </citation>
    <scope>NUCLEOTIDE SEQUENCE [LARGE SCALE GENOMIC DNA]</scope>
    <source>
        <strain evidence="9">B47_G16</strain>
    </source>
</reference>
<dbReference type="SUPFAM" id="SSF50129">
    <property type="entry name" value="GroES-like"/>
    <property type="match status" value="1"/>
</dbReference>
<dbReference type="PROSITE" id="PS00059">
    <property type="entry name" value="ADH_ZINC"/>
    <property type="match status" value="1"/>
</dbReference>
<comment type="cofactor">
    <cofactor evidence="1 7">
        <name>Zn(2+)</name>
        <dbReference type="ChEBI" id="CHEBI:29105"/>
    </cofactor>
</comment>
<dbReference type="GO" id="GO:0008270">
    <property type="term" value="F:zinc ion binding"/>
    <property type="evidence" value="ECO:0007669"/>
    <property type="project" value="InterPro"/>
</dbReference>
<dbReference type="CDD" id="cd08298">
    <property type="entry name" value="CAD2"/>
    <property type="match status" value="1"/>
</dbReference>
<dbReference type="PANTHER" id="PTHR42940:SF8">
    <property type="entry name" value="VACUOLAR PROTEIN SORTING-ASSOCIATED PROTEIN 11"/>
    <property type="match status" value="1"/>
</dbReference>
<dbReference type="InterPro" id="IPR014187">
    <property type="entry name" value="ADH_Zn_typ-2"/>
</dbReference>
<name>A0A497E2R5_UNCAE</name>
<proteinExistence type="inferred from homology"/>
<keyword evidence="6" id="KW-0560">Oxidoreductase</keyword>
<evidence type="ECO:0000256" key="5">
    <source>
        <dbReference type="ARBA" id="ARBA00022833"/>
    </source>
</evidence>
<dbReference type="EMBL" id="QMPZ01000108">
    <property type="protein sequence ID" value="RLE08254.1"/>
    <property type="molecule type" value="Genomic_DNA"/>
</dbReference>
<dbReference type="EC" id="1.1.1.1" evidence="3"/>
<evidence type="ECO:0000256" key="4">
    <source>
        <dbReference type="ARBA" id="ARBA00022723"/>
    </source>
</evidence>
<evidence type="ECO:0000256" key="6">
    <source>
        <dbReference type="ARBA" id="ARBA00023002"/>
    </source>
</evidence>
<dbReference type="PANTHER" id="PTHR42940">
    <property type="entry name" value="ALCOHOL DEHYDROGENASE 1-RELATED"/>
    <property type="match status" value="1"/>
</dbReference>
<dbReference type="InterPro" id="IPR002328">
    <property type="entry name" value="ADH_Zn_CS"/>
</dbReference>
<comment type="caution">
    <text evidence="9">The sequence shown here is derived from an EMBL/GenBank/DDBJ whole genome shotgun (WGS) entry which is preliminary data.</text>
</comment>
<keyword evidence="5 7" id="KW-0862">Zinc</keyword>
<dbReference type="Pfam" id="PF00107">
    <property type="entry name" value="ADH_zinc_N"/>
    <property type="match status" value="1"/>
</dbReference>
<evidence type="ECO:0000259" key="8">
    <source>
        <dbReference type="SMART" id="SM00829"/>
    </source>
</evidence>
<gene>
    <name evidence="9" type="ORF">DRJ00_06615</name>
</gene>
<dbReference type="NCBIfam" id="TIGR02822">
    <property type="entry name" value="adh_fam_2"/>
    <property type="match status" value="1"/>
</dbReference>
<dbReference type="Pfam" id="PF08240">
    <property type="entry name" value="ADH_N"/>
    <property type="match status" value="1"/>
</dbReference>
<evidence type="ECO:0000256" key="1">
    <source>
        <dbReference type="ARBA" id="ARBA00001947"/>
    </source>
</evidence>
<evidence type="ECO:0000313" key="10">
    <source>
        <dbReference type="Proteomes" id="UP000279422"/>
    </source>
</evidence>
<dbReference type="AlphaFoldDB" id="A0A497E2R5"/>
<feature type="domain" description="Enoyl reductase (ER)" evidence="8">
    <location>
        <begin position="27"/>
        <end position="346"/>
    </location>
</feature>
<dbReference type="InterPro" id="IPR013154">
    <property type="entry name" value="ADH-like_N"/>
</dbReference>
<comment type="similarity">
    <text evidence="2 7">Belongs to the zinc-containing alcohol dehydrogenase family.</text>
</comment>
<dbReference type="InterPro" id="IPR020843">
    <property type="entry name" value="ER"/>
</dbReference>
<evidence type="ECO:0000256" key="3">
    <source>
        <dbReference type="ARBA" id="ARBA00013190"/>
    </source>
</evidence>
<accession>A0A497E2R5</accession>
<organism evidence="9 10">
    <name type="scientific">Aerophobetes bacterium</name>
    <dbReference type="NCBI Taxonomy" id="2030807"/>
    <lineage>
        <taxon>Bacteria</taxon>
        <taxon>Candidatus Aerophobota</taxon>
    </lineage>
</organism>
<dbReference type="InterPro" id="IPR013149">
    <property type="entry name" value="ADH-like_C"/>
</dbReference>
<dbReference type="SMART" id="SM00829">
    <property type="entry name" value="PKS_ER"/>
    <property type="match status" value="1"/>
</dbReference>
<dbReference type="InterPro" id="IPR036291">
    <property type="entry name" value="NAD(P)-bd_dom_sf"/>
</dbReference>